<dbReference type="RefSeq" id="WP_263723296.1">
    <property type="nucleotide sequence ID" value="NZ_JAOWLA010000027.1"/>
</dbReference>
<gene>
    <name evidence="2" type="ORF">OE647_18790</name>
</gene>
<dbReference type="InterPro" id="IPR045886">
    <property type="entry name" value="ThiF/MoeB/HesA"/>
</dbReference>
<dbReference type="EMBL" id="JAOWLA010000027">
    <property type="protein sequence ID" value="MCV2866762.1"/>
    <property type="molecule type" value="Genomic_DNA"/>
</dbReference>
<dbReference type="Proteomes" id="UP001652503">
    <property type="component" value="Unassembled WGS sequence"/>
</dbReference>
<dbReference type="PANTHER" id="PTHR10953:SF102">
    <property type="entry name" value="ADENYLYLTRANSFERASE AND SULFURTRANSFERASE MOCS3"/>
    <property type="match status" value="1"/>
</dbReference>
<feature type="domain" description="THIF-type NAD/FAD binding fold" evidence="1">
    <location>
        <begin position="16"/>
        <end position="252"/>
    </location>
</feature>
<evidence type="ECO:0000259" key="1">
    <source>
        <dbReference type="Pfam" id="PF00899"/>
    </source>
</evidence>
<dbReference type="Gene3D" id="3.40.50.720">
    <property type="entry name" value="NAD(P)-binding Rossmann-like Domain"/>
    <property type="match status" value="1"/>
</dbReference>
<organism evidence="2 3">
    <name type="scientific">Albidovulum sediminicola</name>
    <dbReference type="NCBI Taxonomy" id="2984331"/>
    <lineage>
        <taxon>Bacteria</taxon>
        <taxon>Pseudomonadati</taxon>
        <taxon>Pseudomonadota</taxon>
        <taxon>Alphaproteobacteria</taxon>
        <taxon>Rhodobacterales</taxon>
        <taxon>Paracoccaceae</taxon>
        <taxon>Albidovulum</taxon>
    </lineage>
</organism>
<sequence length="261" mass="27061">MNVTTPLYAEGELPRYARHIALREIGGPGQARLKRASVLVVGAGGLGAPVLLYLAAAGVGRITIVDDDQVSLSNLQRQIIHSQDRLGIPKVVSARIALAGVNPFVSVTPVEERLDEGNAARLVAGHDLAIDAMDSLPARHLLNAACVAARVPLLSGAISQWEGQVTLYAPALGAPCLSCLFPVIPPEELLPTCTSAGVMGALPGIIGAMMAAEAIKLIAGAGRTLAGRLLIQDALWGESREIAIHRRDGCPVCGMIVGEAA</sequence>
<dbReference type="InterPro" id="IPR035985">
    <property type="entry name" value="Ubiquitin-activating_enz"/>
</dbReference>
<reference evidence="2 3" key="1">
    <citation type="submission" date="2022-10" db="EMBL/GenBank/DDBJ databases">
        <title>Defluviimonas sp. nov., isolated from ocean surface water.</title>
        <authorList>
            <person name="He W."/>
            <person name="Wang L."/>
            <person name="Zhang D.-F."/>
        </authorList>
    </citation>
    <scope>NUCLEOTIDE SEQUENCE [LARGE SCALE GENOMIC DNA]</scope>
    <source>
        <strain evidence="2 3">WL0075</strain>
    </source>
</reference>
<dbReference type="Pfam" id="PF00899">
    <property type="entry name" value="ThiF"/>
    <property type="match status" value="1"/>
</dbReference>
<evidence type="ECO:0000313" key="3">
    <source>
        <dbReference type="Proteomes" id="UP001652503"/>
    </source>
</evidence>
<keyword evidence="3" id="KW-1185">Reference proteome</keyword>
<dbReference type="NCBIfam" id="NF004281">
    <property type="entry name" value="PRK05690.1"/>
    <property type="match status" value="1"/>
</dbReference>
<accession>A0ABT2Z6P1</accession>
<dbReference type="PANTHER" id="PTHR10953">
    <property type="entry name" value="UBIQUITIN-ACTIVATING ENZYME E1"/>
    <property type="match status" value="1"/>
</dbReference>
<dbReference type="InterPro" id="IPR000594">
    <property type="entry name" value="ThiF_NAD_FAD-bd"/>
</dbReference>
<protein>
    <submittedName>
        <fullName evidence="2">HesA/MoeB/ThiF family protein</fullName>
    </submittedName>
</protein>
<dbReference type="CDD" id="cd00757">
    <property type="entry name" value="ThiF_MoeB_HesA_family"/>
    <property type="match status" value="1"/>
</dbReference>
<name>A0ABT2Z6P1_9RHOB</name>
<comment type="caution">
    <text evidence="2">The sequence shown here is derived from an EMBL/GenBank/DDBJ whole genome shotgun (WGS) entry which is preliminary data.</text>
</comment>
<proteinExistence type="predicted"/>
<dbReference type="SUPFAM" id="SSF69572">
    <property type="entry name" value="Activating enzymes of the ubiquitin-like proteins"/>
    <property type="match status" value="1"/>
</dbReference>
<evidence type="ECO:0000313" key="2">
    <source>
        <dbReference type="EMBL" id="MCV2866762.1"/>
    </source>
</evidence>